<dbReference type="Gene3D" id="3.40.50.720">
    <property type="entry name" value="NAD(P)-binding Rossmann-like Domain"/>
    <property type="match status" value="1"/>
</dbReference>
<dbReference type="Pfam" id="PF13460">
    <property type="entry name" value="NAD_binding_10"/>
    <property type="match status" value="1"/>
</dbReference>
<dbReference type="InterPro" id="IPR016040">
    <property type="entry name" value="NAD(P)-bd_dom"/>
</dbReference>
<dbReference type="PANTHER" id="PTHR14097:SF7">
    <property type="entry name" value="OXIDOREDUCTASE HTATIP2"/>
    <property type="match status" value="1"/>
</dbReference>
<protein>
    <submittedName>
        <fullName evidence="2">Uncharacterized conserved protein YbjT, contains NAD(P)-binding and DUF2867 domains</fullName>
    </submittedName>
</protein>
<name>A0A1W2F576_9SPHI</name>
<evidence type="ECO:0000313" key="3">
    <source>
        <dbReference type="Proteomes" id="UP000192678"/>
    </source>
</evidence>
<keyword evidence="3" id="KW-1185">Reference proteome</keyword>
<sequence>MEAIIAGATGLIGGRLLQQLLDHPDYTKVTAIVRNEMALQHPKLRQLVVDFDRLENHQEDIKGDVVFCALGTTKNKTPDQEQYRKIDYQYPLDIAFIAHQNGASQYHLVSALGANANSSIFYSKLKGEVERDLKTIPFKGIHIYRPSLLDGDRKEHRSAEGIMIGLMRFLNPLLIGGLKKYRSIKIEKVASAMLKQSLIPVAGIFTYDSDEIERLG</sequence>
<dbReference type="STRING" id="475255.SAMN04488101_12063"/>
<dbReference type="CDD" id="cd05250">
    <property type="entry name" value="CC3_like_SDR_a"/>
    <property type="match status" value="1"/>
</dbReference>
<accession>A0A1W2F576</accession>
<proteinExistence type="predicted"/>
<evidence type="ECO:0000313" key="2">
    <source>
        <dbReference type="EMBL" id="SMD16666.1"/>
    </source>
</evidence>
<dbReference type="InterPro" id="IPR036291">
    <property type="entry name" value="NAD(P)-bd_dom_sf"/>
</dbReference>
<dbReference type="Proteomes" id="UP000192678">
    <property type="component" value="Unassembled WGS sequence"/>
</dbReference>
<dbReference type="EMBL" id="FWYB01000020">
    <property type="protein sequence ID" value="SMD16666.1"/>
    <property type="molecule type" value="Genomic_DNA"/>
</dbReference>
<dbReference type="AlphaFoldDB" id="A0A1W2F576"/>
<dbReference type="PANTHER" id="PTHR14097">
    <property type="entry name" value="OXIDOREDUCTASE HTATIP2"/>
    <property type="match status" value="1"/>
</dbReference>
<reference evidence="2 3" key="1">
    <citation type="submission" date="2017-04" db="EMBL/GenBank/DDBJ databases">
        <authorList>
            <person name="Afonso C.L."/>
            <person name="Miller P.J."/>
            <person name="Scott M.A."/>
            <person name="Spackman E."/>
            <person name="Goraichik I."/>
            <person name="Dimitrov K.M."/>
            <person name="Suarez D.L."/>
            <person name="Swayne D.E."/>
        </authorList>
    </citation>
    <scope>NUCLEOTIDE SEQUENCE [LARGE SCALE GENOMIC DNA]</scope>
    <source>
        <strain evidence="2 3">DSM 19625</strain>
    </source>
</reference>
<dbReference type="OrthoDB" id="9798632at2"/>
<evidence type="ECO:0000259" key="1">
    <source>
        <dbReference type="Pfam" id="PF13460"/>
    </source>
</evidence>
<dbReference type="RefSeq" id="WP_084292077.1">
    <property type="nucleotide sequence ID" value="NZ_FWYB01000020.1"/>
</dbReference>
<feature type="domain" description="NAD(P)-binding" evidence="1">
    <location>
        <begin position="7"/>
        <end position="117"/>
    </location>
</feature>
<organism evidence="2 3">
    <name type="scientific">Pedobacter nyackensis</name>
    <dbReference type="NCBI Taxonomy" id="475255"/>
    <lineage>
        <taxon>Bacteria</taxon>
        <taxon>Pseudomonadati</taxon>
        <taxon>Bacteroidota</taxon>
        <taxon>Sphingobacteriia</taxon>
        <taxon>Sphingobacteriales</taxon>
        <taxon>Sphingobacteriaceae</taxon>
        <taxon>Pedobacter</taxon>
    </lineage>
</organism>
<gene>
    <name evidence="2" type="ORF">SAMN04488101_12063</name>
</gene>
<dbReference type="SUPFAM" id="SSF51735">
    <property type="entry name" value="NAD(P)-binding Rossmann-fold domains"/>
    <property type="match status" value="1"/>
</dbReference>